<evidence type="ECO:0000313" key="2">
    <source>
        <dbReference type="Proteomes" id="UP000006514"/>
    </source>
</evidence>
<evidence type="ECO:0008006" key="3">
    <source>
        <dbReference type="Google" id="ProtNLM"/>
    </source>
</evidence>
<dbReference type="KEGG" id="adl:AURDEDRAFT_175301"/>
<reference evidence="2" key="1">
    <citation type="journal article" date="2012" name="Science">
        <title>The Paleozoic origin of enzymatic lignin decomposition reconstructed from 31 fungal genomes.</title>
        <authorList>
            <person name="Floudas D."/>
            <person name="Binder M."/>
            <person name="Riley R."/>
            <person name="Barry K."/>
            <person name="Blanchette R.A."/>
            <person name="Henrissat B."/>
            <person name="Martinez A.T."/>
            <person name="Otillar R."/>
            <person name="Spatafora J.W."/>
            <person name="Yadav J.S."/>
            <person name="Aerts A."/>
            <person name="Benoit I."/>
            <person name="Boyd A."/>
            <person name="Carlson A."/>
            <person name="Copeland A."/>
            <person name="Coutinho P.M."/>
            <person name="de Vries R.P."/>
            <person name="Ferreira P."/>
            <person name="Findley K."/>
            <person name="Foster B."/>
            <person name="Gaskell J."/>
            <person name="Glotzer D."/>
            <person name="Gorecki P."/>
            <person name="Heitman J."/>
            <person name="Hesse C."/>
            <person name="Hori C."/>
            <person name="Igarashi K."/>
            <person name="Jurgens J.A."/>
            <person name="Kallen N."/>
            <person name="Kersten P."/>
            <person name="Kohler A."/>
            <person name="Kuees U."/>
            <person name="Kumar T.K.A."/>
            <person name="Kuo A."/>
            <person name="LaButti K."/>
            <person name="Larrondo L.F."/>
            <person name="Lindquist E."/>
            <person name="Ling A."/>
            <person name="Lombard V."/>
            <person name="Lucas S."/>
            <person name="Lundell T."/>
            <person name="Martin R."/>
            <person name="McLaughlin D.J."/>
            <person name="Morgenstern I."/>
            <person name="Morin E."/>
            <person name="Murat C."/>
            <person name="Nagy L.G."/>
            <person name="Nolan M."/>
            <person name="Ohm R.A."/>
            <person name="Patyshakuliyeva A."/>
            <person name="Rokas A."/>
            <person name="Ruiz-Duenas F.J."/>
            <person name="Sabat G."/>
            <person name="Salamov A."/>
            <person name="Samejima M."/>
            <person name="Schmutz J."/>
            <person name="Slot J.C."/>
            <person name="St John F."/>
            <person name="Stenlid J."/>
            <person name="Sun H."/>
            <person name="Sun S."/>
            <person name="Syed K."/>
            <person name="Tsang A."/>
            <person name="Wiebenga A."/>
            <person name="Young D."/>
            <person name="Pisabarro A."/>
            <person name="Eastwood D.C."/>
            <person name="Martin F."/>
            <person name="Cullen D."/>
            <person name="Grigoriev I.V."/>
            <person name="Hibbett D.S."/>
        </authorList>
    </citation>
    <scope>NUCLEOTIDE SEQUENCE [LARGE SCALE GENOMIC DNA]</scope>
    <source>
        <strain evidence="2">TFB10046</strain>
    </source>
</reference>
<dbReference type="AlphaFoldDB" id="J0LF56"/>
<name>J0LF56_AURST</name>
<evidence type="ECO:0000313" key="1">
    <source>
        <dbReference type="EMBL" id="EJD35654.1"/>
    </source>
</evidence>
<organism evidence="1 2">
    <name type="scientific">Auricularia subglabra (strain TFB-10046 / SS5)</name>
    <name type="common">White-rot fungus</name>
    <name type="synonym">Auricularia delicata (strain TFB10046)</name>
    <dbReference type="NCBI Taxonomy" id="717982"/>
    <lineage>
        <taxon>Eukaryota</taxon>
        <taxon>Fungi</taxon>
        <taxon>Dikarya</taxon>
        <taxon>Basidiomycota</taxon>
        <taxon>Agaricomycotina</taxon>
        <taxon>Agaricomycetes</taxon>
        <taxon>Auriculariales</taxon>
        <taxon>Auriculariaceae</taxon>
        <taxon>Auricularia</taxon>
    </lineage>
</organism>
<dbReference type="EMBL" id="JH687884">
    <property type="protein sequence ID" value="EJD35654.1"/>
    <property type="molecule type" value="Genomic_DNA"/>
</dbReference>
<gene>
    <name evidence="1" type="ORF">AURDEDRAFT_175301</name>
</gene>
<dbReference type="InParanoid" id="J0LF56"/>
<keyword evidence="2" id="KW-1185">Reference proteome</keyword>
<sequence length="468" mass="51599">MAVQSLVACIPTEILLCILDYYAGNAALDDTEALALLRGPGHVSRAWRAAVHRHPAFSKLIICNGSLPLLIARLDVGHSAESPLGGTEIDLSIWMKSNTPAQTAARRCPSYHHSALELILSIFRVGEAQRLRSLELYFGSVDPQLGALVPPLNDIFARHAPLLKEFVSDTMTLALFAQSEPVPAFRTVETLSLYFAPSGPLSHHTLSAIPNIRRLALKAGSSAPDGDALLASLRLEFLWLWFLPDSWAPTLAALGVESITDVVFYGYWKHTSAVTLLCHRFSMRLRGALELSLVAWTEPPLRHQRTTPCIAFRSSEQKRTLRFTGRTSSIIGEAASAFIALTELDVARIVRLEVCSSGWREVHRLVPALVGLQVLVLHVHFMDPELSPVACPLLRKVVLQLAAHAPPACFRVKVDDVEYFLSRQVHTADRPTLVVCRPIVLEGNITRLASLVERIEEVHQSLPHGLVR</sequence>
<dbReference type="Proteomes" id="UP000006514">
    <property type="component" value="Unassembled WGS sequence"/>
</dbReference>
<proteinExistence type="predicted"/>
<protein>
    <recommendedName>
        <fullName evidence="3">F-box domain-containing protein</fullName>
    </recommendedName>
</protein>
<accession>J0LF56</accession>